<dbReference type="GO" id="GO:0009055">
    <property type="term" value="F:electron transfer activity"/>
    <property type="evidence" value="ECO:0007669"/>
    <property type="project" value="InterPro"/>
</dbReference>
<dbReference type="InterPro" id="IPR036909">
    <property type="entry name" value="Cyt_c-like_dom_sf"/>
</dbReference>
<comment type="caution">
    <text evidence="8">The sequence shown here is derived from an EMBL/GenBank/DDBJ whole genome shotgun (WGS) entry which is preliminary data.</text>
</comment>
<feature type="signal peptide" evidence="6">
    <location>
        <begin position="1"/>
        <end position="22"/>
    </location>
</feature>
<protein>
    <submittedName>
        <fullName evidence="8">DUF1924 domain-containing protein</fullName>
    </submittedName>
</protein>
<dbReference type="GO" id="GO:0046872">
    <property type="term" value="F:metal ion binding"/>
    <property type="evidence" value="ECO:0007669"/>
    <property type="project" value="UniProtKB-KW"/>
</dbReference>
<evidence type="ECO:0000313" key="8">
    <source>
        <dbReference type="EMBL" id="THF65078.1"/>
    </source>
</evidence>
<dbReference type="PROSITE" id="PS51007">
    <property type="entry name" value="CYTC"/>
    <property type="match status" value="1"/>
</dbReference>
<dbReference type="GO" id="GO:0020037">
    <property type="term" value="F:heme binding"/>
    <property type="evidence" value="ECO:0007669"/>
    <property type="project" value="InterPro"/>
</dbReference>
<dbReference type="SUPFAM" id="SSF46626">
    <property type="entry name" value="Cytochrome c"/>
    <property type="match status" value="1"/>
</dbReference>
<feature type="chain" id="PRO_5020487199" evidence="6">
    <location>
        <begin position="23"/>
        <end position="138"/>
    </location>
</feature>
<feature type="region of interest" description="Disordered" evidence="5">
    <location>
        <begin position="55"/>
        <end position="86"/>
    </location>
</feature>
<feature type="domain" description="Cytochrome c" evidence="7">
    <location>
        <begin position="46"/>
        <end position="138"/>
    </location>
</feature>
<dbReference type="RefSeq" id="WP_136382970.1">
    <property type="nucleotide sequence ID" value="NZ_SSOD01000001.1"/>
</dbReference>
<dbReference type="Pfam" id="PF09086">
    <property type="entry name" value="DUF1924"/>
    <property type="match status" value="1"/>
</dbReference>
<dbReference type="AlphaFoldDB" id="A0A4S4AY85"/>
<name>A0A4S4AY85_9RHOO</name>
<keyword evidence="3 4" id="KW-0408">Iron</keyword>
<evidence type="ECO:0000256" key="5">
    <source>
        <dbReference type="SAM" id="MobiDB-lite"/>
    </source>
</evidence>
<organism evidence="8 9">
    <name type="scientific">Pseudothauera rhizosphaerae</name>
    <dbReference type="NCBI Taxonomy" id="2565932"/>
    <lineage>
        <taxon>Bacteria</taxon>
        <taxon>Pseudomonadati</taxon>
        <taxon>Pseudomonadota</taxon>
        <taxon>Betaproteobacteria</taxon>
        <taxon>Rhodocyclales</taxon>
        <taxon>Zoogloeaceae</taxon>
        <taxon>Pseudothauera</taxon>
    </lineage>
</organism>
<dbReference type="EMBL" id="SSOD01000001">
    <property type="protein sequence ID" value="THF65078.1"/>
    <property type="molecule type" value="Genomic_DNA"/>
</dbReference>
<evidence type="ECO:0000256" key="4">
    <source>
        <dbReference type="PROSITE-ProRule" id="PRU00433"/>
    </source>
</evidence>
<evidence type="ECO:0000256" key="1">
    <source>
        <dbReference type="ARBA" id="ARBA00022617"/>
    </source>
</evidence>
<gene>
    <name evidence="8" type="ORF">E6O51_00270</name>
</gene>
<dbReference type="InterPro" id="IPR009056">
    <property type="entry name" value="Cyt_c-like_dom"/>
</dbReference>
<keyword evidence="9" id="KW-1185">Reference proteome</keyword>
<dbReference type="OrthoDB" id="5295318at2"/>
<dbReference type="Proteomes" id="UP000307956">
    <property type="component" value="Unassembled WGS sequence"/>
</dbReference>
<keyword evidence="6" id="KW-0732">Signal</keyword>
<proteinExistence type="predicted"/>
<reference evidence="8 9" key="1">
    <citation type="submission" date="2019-04" db="EMBL/GenBank/DDBJ databases">
        <title>Azoarcus rhizosphaerae sp. nov. isolated from rhizosphere of Ficus religiosa.</title>
        <authorList>
            <person name="Lin S.-Y."/>
            <person name="Hameed A."/>
            <person name="Hsu Y.-H."/>
            <person name="Young C.-C."/>
        </authorList>
    </citation>
    <scope>NUCLEOTIDE SEQUENCE [LARGE SCALE GENOMIC DNA]</scope>
    <source>
        <strain evidence="8 9">CC-YHH848</strain>
    </source>
</reference>
<accession>A0A4S4AY85</accession>
<keyword evidence="1 4" id="KW-0349">Heme</keyword>
<evidence type="ECO:0000256" key="2">
    <source>
        <dbReference type="ARBA" id="ARBA00022723"/>
    </source>
</evidence>
<evidence type="ECO:0000256" key="3">
    <source>
        <dbReference type="ARBA" id="ARBA00023004"/>
    </source>
</evidence>
<evidence type="ECO:0000256" key="6">
    <source>
        <dbReference type="SAM" id="SignalP"/>
    </source>
</evidence>
<dbReference type="Gene3D" id="1.10.760.10">
    <property type="entry name" value="Cytochrome c-like domain"/>
    <property type="match status" value="1"/>
</dbReference>
<sequence length="138" mass="14930">MKADLRAIAAVLALALPPAVGAAGVDEQLDRYAAQARAEDPGFAGFSALRGEQFHHRDFSGGKPDTPSCATCHGDDPVQPGRTRTGKAIEPMALSASPARYGDEAKVEKWFRRNCREVLGRECSAVEKGDWLSYVRTR</sequence>
<dbReference type="InterPro" id="IPR015170">
    <property type="entry name" value="DUF1924_SHP"/>
</dbReference>
<keyword evidence="2 4" id="KW-0479">Metal-binding</keyword>
<evidence type="ECO:0000313" key="9">
    <source>
        <dbReference type="Proteomes" id="UP000307956"/>
    </source>
</evidence>
<evidence type="ECO:0000259" key="7">
    <source>
        <dbReference type="PROSITE" id="PS51007"/>
    </source>
</evidence>